<dbReference type="Gene3D" id="3.10.450.50">
    <property type="match status" value="1"/>
</dbReference>
<proteinExistence type="predicted"/>
<sequence>MLTDLAELLPVIQQLEIHMHQQKTRRDVHLVNKLLHKEFVEIGRSGQSYTREQTIAALATESSQAETEASDFALAMITDGVALLTYKSCQHNSTEEISQRTLRSSIWVMSEDGNWQMRFHQGTPAAD</sequence>
<keyword evidence="3" id="KW-1185">Reference proteome</keyword>
<name>A0ABS4PFD2_9GAMM</name>
<evidence type="ECO:0000259" key="1">
    <source>
        <dbReference type="Pfam" id="PF14534"/>
    </source>
</evidence>
<protein>
    <recommendedName>
        <fullName evidence="1">DUF4440 domain-containing protein</fullName>
    </recommendedName>
</protein>
<organism evidence="2 3">
    <name type="scientific">Winslowiella toletana</name>
    <dbReference type="NCBI Taxonomy" id="92490"/>
    <lineage>
        <taxon>Bacteria</taxon>
        <taxon>Pseudomonadati</taxon>
        <taxon>Pseudomonadota</taxon>
        <taxon>Gammaproteobacteria</taxon>
        <taxon>Enterobacterales</taxon>
        <taxon>Erwiniaceae</taxon>
        <taxon>Winslowiella</taxon>
    </lineage>
</organism>
<feature type="domain" description="DUF4440" evidence="1">
    <location>
        <begin position="12"/>
        <end position="117"/>
    </location>
</feature>
<dbReference type="Proteomes" id="UP001195624">
    <property type="component" value="Unassembled WGS sequence"/>
</dbReference>
<dbReference type="InterPro" id="IPR032710">
    <property type="entry name" value="NTF2-like_dom_sf"/>
</dbReference>
<evidence type="ECO:0000313" key="3">
    <source>
        <dbReference type="Proteomes" id="UP001195624"/>
    </source>
</evidence>
<dbReference type="Pfam" id="PF14534">
    <property type="entry name" value="DUF4440"/>
    <property type="match status" value="1"/>
</dbReference>
<dbReference type="InterPro" id="IPR027843">
    <property type="entry name" value="DUF4440"/>
</dbReference>
<comment type="caution">
    <text evidence="2">The sequence shown here is derived from an EMBL/GenBank/DDBJ whole genome shotgun (WGS) entry which is preliminary data.</text>
</comment>
<dbReference type="SUPFAM" id="SSF54427">
    <property type="entry name" value="NTF2-like"/>
    <property type="match status" value="1"/>
</dbReference>
<dbReference type="RefSeq" id="WP_017802303.1">
    <property type="nucleotide sequence ID" value="NZ_JAGGMQ010000001.1"/>
</dbReference>
<gene>
    <name evidence="2" type="ORF">J2125_004549</name>
</gene>
<evidence type="ECO:0000313" key="2">
    <source>
        <dbReference type="EMBL" id="MBP2171357.1"/>
    </source>
</evidence>
<dbReference type="EMBL" id="JAGGMQ010000001">
    <property type="protein sequence ID" value="MBP2171357.1"/>
    <property type="molecule type" value="Genomic_DNA"/>
</dbReference>
<accession>A0ABS4PFD2</accession>
<reference evidence="3" key="1">
    <citation type="submission" date="2023-07" db="EMBL/GenBank/DDBJ databases">
        <title>Genome mining of underrepresented organisms for secondary metabolites.</title>
        <authorList>
            <person name="D'Agostino P.M."/>
        </authorList>
    </citation>
    <scope>NUCLEOTIDE SEQUENCE [LARGE SCALE GENOMIC DNA]</scope>
    <source>
        <strain evidence="3">WS4403</strain>
    </source>
</reference>